<dbReference type="RefSeq" id="WP_188667409.1">
    <property type="nucleotide sequence ID" value="NZ_BMJI01000004.1"/>
</dbReference>
<dbReference type="EMBL" id="BMJI01000004">
    <property type="protein sequence ID" value="GGC86830.1"/>
    <property type="molecule type" value="Genomic_DNA"/>
</dbReference>
<name>A0ABQ1NXK1_9MICC</name>
<keyword evidence="3" id="KW-1185">Reference proteome</keyword>
<dbReference type="PROSITE" id="PS51318">
    <property type="entry name" value="TAT"/>
    <property type="match status" value="1"/>
</dbReference>
<dbReference type="Pfam" id="PF05787">
    <property type="entry name" value="PhoX"/>
    <property type="match status" value="1"/>
</dbReference>
<dbReference type="SUPFAM" id="SSF63829">
    <property type="entry name" value="Calcium-dependent phosphotriesterase"/>
    <property type="match status" value="1"/>
</dbReference>
<evidence type="ECO:0000256" key="1">
    <source>
        <dbReference type="SAM" id="MobiDB-lite"/>
    </source>
</evidence>
<dbReference type="PANTHER" id="PTHR35399:SF2">
    <property type="entry name" value="DUF839 DOMAIN-CONTAINING PROTEIN"/>
    <property type="match status" value="1"/>
</dbReference>
<dbReference type="PANTHER" id="PTHR35399">
    <property type="entry name" value="SLR8030 PROTEIN"/>
    <property type="match status" value="1"/>
</dbReference>
<gene>
    <name evidence="2" type="ORF">GCM10011512_12200</name>
</gene>
<accession>A0ABQ1NXK1</accession>
<evidence type="ECO:0000313" key="3">
    <source>
        <dbReference type="Proteomes" id="UP000597761"/>
    </source>
</evidence>
<sequence length="696" mass="75271">MTETTRTPLSLLPMYGHTRGKRSPVTCHFKCGNACLGETCNTTDNEYFRDVAAAALSRRNVLGLGAAGAVLVAAGSAAAPAAAAPAPAAVPAGHGYGPGQGAGSRLPFATITPVDKTVDAFTVPAGYTWSPIIRWGDPLFADAPAFDLQRQTPAAQKRQFGYNNDYTDIIVDQGSGRTGILVCNQEYVNPGIMFPATTDPAQQARNRAIARAAHGMSVVELRRRRKGQPWTYTVGGRRNRRIDADTTFAFDGPAAGSALLRTVEHRDGRTTRGTIGNCSGGTTPWGTVLSGEENFNGYFRTPGTSTEDKRYGLADKPSTYGWEADEKRWDTRNPGYENASNHFGWIVEIDPQNPGSRPVKHTAMGRFKHEGANVRVDDRGRVVAYMGDDERFDYLYKFVSRRTISRNRAENLGLLSDGDLFVAKFRGDSPAPQIDGSGTLPADGQFDGTGMWLPLVLHGRSMVDGMSVDEVLVHTRLAADKVGATKMDRCEDVQPNPLTGRVYVACTNNTDRGKAGKAGPDEANPRNANKDGHIVEISESRNRADATTFTWNLLLVCGDPADPTTQTYFAGFPKDKVSPISCPDNVAFDSGGNLWISTDGAPSTIGYNDGLFKVALGGRERGRVQQFLSVPTEAETCGPVIHDREGMVYVAVQHPGEEGSFADQHSFFPDYVRPGTTPRRGQVAAPRPSVVQVYRR</sequence>
<evidence type="ECO:0000313" key="2">
    <source>
        <dbReference type="EMBL" id="GGC86830.1"/>
    </source>
</evidence>
<dbReference type="Proteomes" id="UP000597761">
    <property type="component" value="Unassembled WGS sequence"/>
</dbReference>
<dbReference type="InterPro" id="IPR006311">
    <property type="entry name" value="TAT_signal"/>
</dbReference>
<comment type="caution">
    <text evidence="2">The sequence shown here is derived from an EMBL/GenBank/DDBJ whole genome shotgun (WGS) entry which is preliminary data.</text>
</comment>
<reference evidence="3" key="1">
    <citation type="journal article" date="2019" name="Int. J. Syst. Evol. Microbiol.">
        <title>The Global Catalogue of Microorganisms (GCM) 10K type strain sequencing project: providing services to taxonomists for standard genome sequencing and annotation.</title>
        <authorList>
            <consortium name="The Broad Institute Genomics Platform"/>
            <consortium name="The Broad Institute Genome Sequencing Center for Infectious Disease"/>
            <person name="Wu L."/>
            <person name="Ma J."/>
        </authorList>
    </citation>
    <scope>NUCLEOTIDE SEQUENCE [LARGE SCALE GENOMIC DNA]</scope>
    <source>
        <strain evidence="3">CGMCC 1.15480</strain>
    </source>
</reference>
<proteinExistence type="predicted"/>
<organism evidence="2 3">
    <name type="scientific">Tersicoccus solisilvae</name>
    <dbReference type="NCBI Taxonomy" id="1882339"/>
    <lineage>
        <taxon>Bacteria</taxon>
        <taxon>Bacillati</taxon>
        <taxon>Actinomycetota</taxon>
        <taxon>Actinomycetes</taxon>
        <taxon>Micrococcales</taxon>
        <taxon>Micrococcaceae</taxon>
        <taxon>Tersicoccus</taxon>
    </lineage>
</organism>
<feature type="region of interest" description="Disordered" evidence="1">
    <location>
        <begin position="511"/>
        <end position="539"/>
    </location>
</feature>
<protein>
    <submittedName>
        <fullName evidence="2">Phosphatase</fullName>
    </submittedName>
</protein>
<dbReference type="InterPro" id="IPR008557">
    <property type="entry name" value="PhoX"/>
</dbReference>